<evidence type="ECO:0000256" key="5">
    <source>
        <dbReference type="ARBA" id="ARBA00023136"/>
    </source>
</evidence>
<feature type="transmembrane region" description="Helical" evidence="6">
    <location>
        <begin position="54"/>
        <end position="75"/>
    </location>
</feature>
<dbReference type="CDD" id="cd06579">
    <property type="entry name" value="TM_PBP1_transp_AraH_like"/>
    <property type="match status" value="1"/>
</dbReference>
<evidence type="ECO:0000256" key="6">
    <source>
        <dbReference type="SAM" id="Phobius"/>
    </source>
</evidence>
<dbReference type="InterPro" id="IPR001851">
    <property type="entry name" value="ABC_transp_permease"/>
</dbReference>
<keyword evidence="5 6" id="KW-0472">Membrane</keyword>
<feature type="transmembrane region" description="Helical" evidence="6">
    <location>
        <begin position="183"/>
        <end position="207"/>
    </location>
</feature>
<name>A0A8J3Q1K5_9ACTN</name>
<keyword evidence="8" id="KW-1185">Reference proteome</keyword>
<reference evidence="7" key="1">
    <citation type="submission" date="2021-01" db="EMBL/GenBank/DDBJ databases">
        <title>Whole genome shotgun sequence of Rhizocola hellebori NBRC 109834.</title>
        <authorList>
            <person name="Komaki H."/>
            <person name="Tamura T."/>
        </authorList>
    </citation>
    <scope>NUCLEOTIDE SEQUENCE</scope>
    <source>
        <strain evidence="7">NBRC 109834</strain>
    </source>
</reference>
<keyword evidence="4 6" id="KW-1133">Transmembrane helix</keyword>
<accession>A0A8J3Q1K5</accession>
<dbReference type="RefSeq" id="WP_203906041.1">
    <property type="nucleotide sequence ID" value="NZ_BONY01000001.1"/>
</dbReference>
<gene>
    <name evidence="7" type="ORF">Rhe02_01700</name>
</gene>
<dbReference type="Proteomes" id="UP000612899">
    <property type="component" value="Unassembled WGS sequence"/>
</dbReference>
<evidence type="ECO:0000256" key="2">
    <source>
        <dbReference type="ARBA" id="ARBA00022475"/>
    </source>
</evidence>
<feature type="transmembrane region" description="Helical" evidence="6">
    <location>
        <begin position="228"/>
        <end position="248"/>
    </location>
</feature>
<comment type="caution">
    <text evidence="7">The sequence shown here is derived from an EMBL/GenBank/DDBJ whole genome shotgun (WGS) entry which is preliminary data.</text>
</comment>
<evidence type="ECO:0000256" key="1">
    <source>
        <dbReference type="ARBA" id="ARBA00004651"/>
    </source>
</evidence>
<feature type="transmembrane region" description="Helical" evidence="6">
    <location>
        <begin position="106"/>
        <end position="131"/>
    </location>
</feature>
<dbReference type="GO" id="GO:0022857">
    <property type="term" value="F:transmembrane transporter activity"/>
    <property type="evidence" value="ECO:0007669"/>
    <property type="project" value="InterPro"/>
</dbReference>
<protein>
    <submittedName>
        <fullName evidence="7">ABC transporter permease</fullName>
    </submittedName>
</protein>
<organism evidence="7 8">
    <name type="scientific">Rhizocola hellebori</name>
    <dbReference type="NCBI Taxonomy" id="1392758"/>
    <lineage>
        <taxon>Bacteria</taxon>
        <taxon>Bacillati</taxon>
        <taxon>Actinomycetota</taxon>
        <taxon>Actinomycetes</taxon>
        <taxon>Micromonosporales</taxon>
        <taxon>Micromonosporaceae</taxon>
        <taxon>Rhizocola</taxon>
    </lineage>
</organism>
<evidence type="ECO:0000256" key="3">
    <source>
        <dbReference type="ARBA" id="ARBA00022692"/>
    </source>
</evidence>
<feature type="transmembrane region" description="Helical" evidence="6">
    <location>
        <begin position="282"/>
        <end position="301"/>
    </location>
</feature>
<dbReference type="GO" id="GO:0005886">
    <property type="term" value="C:plasma membrane"/>
    <property type="evidence" value="ECO:0007669"/>
    <property type="project" value="UniProtKB-SubCell"/>
</dbReference>
<sequence>MSTTEIGGPSWRARLRALTPNTRRVLYAWAAAVAVIAIGSLFNPDFATWSSLRVMLVVASFIGFVAAGQMLVVLVGGIDLSIPWVLNGAAIVLTTTSLGQTGRTGLALALALGLGAVIGFANGMGVAWLGVPAVVMTLGMNGVMQGLTLGLSKGLTCASCASYAPKPLREVFVDKVFGVPAQLLLWAGVALLLTVLLTLTTFGRRVYAVGVSPRGAYLSGVSVRGVTVALYTLSGVFAAIAGIALVAYGGQPSLGLGDPYLFESIAAVVVGGVSILGGRGHYVGVVAGSLTLVAVVTFLQAQRVPEYGRSIIYGLVILAILLTYGREKSNA</sequence>
<feature type="transmembrane region" description="Helical" evidence="6">
    <location>
        <begin position="81"/>
        <end position="99"/>
    </location>
</feature>
<dbReference type="Pfam" id="PF02653">
    <property type="entry name" value="BPD_transp_2"/>
    <property type="match status" value="1"/>
</dbReference>
<evidence type="ECO:0000313" key="8">
    <source>
        <dbReference type="Proteomes" id="UP000612899"/>
    </source>
</evidence>
<evidence type="ECO:0000313" key="7">
    <source>
        <dbReference type="EMBL" id="GIH02103.1"/>
    </source>
</evidence>
<feature type="transmembrane region" description="Helical" evidence="6">
    <location>
        <begin position="25"/>
        <end position="42"/>
    </location>
</feature>
<comment type="subcellular location">
    <subcellularLocation>
        <location evidence="1">Cell membrane</location>
        <topology evidence="1">Multi-pass membrane protein</topology>
    </subcellularLocation>
</comment>
<evidence type="ECO:0000256" key="4">
    <source>
        <dbReference type="ARBA" id="ARBA00022989"/>
    </source>
</evidence>
<dbReference type="EMBL" id="BONY01000001">
    <property type="protein sequence ID" value="GIH02103.1"/>
    <property type="molecule type" value="Genomic_DNA"/>
</dbReference>
<dbReference type="AlphaFoldDB" id="A0A8J3Q1K5"/>
<proteinExistence type="predicted"/>
<feature type="transmembrane region" description="Helical" evidence="6">
    <location>
        <begin position="307"/>
        <end position="325"/>
    </location>
</feature>
<dbReference type="PANTHER" id="PTHR32196">
    <property type="entry name" value="ABC TRANSPORTER PERMEASE PROTEIN YPHD-RELATED-RELATED"/>
    <property type="match status" value="1"/>
</dbReference>
<keyword evidence="3 6" id="KW-0812">Transmembrane</keyword>
<keyword evidence="2" id="KW-1003">Cell membrane</keyword>
<feature type="transmembrane region" description="Helical" evidence="6">
    <location>
        <begin position="260"/>
        <end position="277"/>
    </location>
</feature>